<reference evidence="1 4" key="2">
    <citation type="submission" date="2016-01" db="EMBL/GenBank/DDBJ databases">
        <authorList>
            <person name="Oliw E.H."/>
        </authorList>
    </citation>
    <scope>NUCLEOTIDE SEQUENCE [LARGE SCALE GENOMIC DNA]</scope>
    <source>
        <strain evidence="1 4">MDcuke</strain>
    </source>
</reference>
<keyword evidence="3" id="KW-1185">Reference proteome</keyword>
<dbReference type="EMBL" id="CP013970">
    <property type="protein sequence ID" value="AXF75774.1"/>
    <property type="molecule type" value="Genomic_DNA"/>
</dbReference>
<accession>A0A0M2KBD6</accession>
<dbReference type="Proteomes" id="UP000033924">
    <property type="component" value="Unassembled WGS sequence"/>
</dbReference>
<dbReference type="AlphaFoldDB" id="A0A0M2KBD6"/>
<dbReference type="Proteomes" id="UP000264980">
    <property type="component" value="Chromosome"/>
</dbReference>
<protein>
    <submittedName>
        <fullName evidence="2">Uncharacterized protein</fullName>
    </submittedName>
</protein>
<sequence length="72" mass="7990">MQQDPVILRLLFPSGQDPEKPVHPAITPFGTDSKPVLFFLRCFQPLTEVIQVMSLPDGAHAAAGDKHTFFRS</sequence>
<evidence type="ECO:0000313" key="3">
    <source>
        <dbReference type="Proteomes" id="UP000033924"/>
    </source>
</evidence>
<name>A0A0M2KBD6_9GAMM</name>
<reference evidence="2 3" key="1">
    <citation type="submission" date="2015-01" db="EMBL/GenBank/DDBJ databases">
        <title>Erwinia tracheiphila.</title>
        <authorList>
            <person name="Shapiro L.R."/>
        </authorList>
    </citation>
    <scope>NUCLEOTIDE SEQUENCE [LARGE SCALE GENOMIC DNA]</scope>
    <source>
        <strain evidence="2 3">BuffGH</strain>
    </source>
</reference>
<evidence type="ECO:0000313" key="4">
    <source>
        <dbReference type="Proteomes" id="UP000264980"/>
    </source>
</evidence>
<evidence type="ECO:0000313" key="1">
    <source>
        <dbReference type="EMBL" id="AXF75774.1"/>
    </source>
</evidence>
<evidence type="ECO:0000313" key="2">
    <source>
        <dbReference type="EMBL" id="KKF34548.1"/>
    </source>
</evidence>
<organism evidence="2 3">
    <name type="scientific">Erwinia tracheiphila</name>
    <dbReference type="NCBI Taxonomy" id="65700"/>
    <lineage>
        <taxon>Bacteria</taxon>
        <taxon>Pseudomonadati</taxon>
        <taxon>Pseudomonadota</taxon>
        <taxon>Gammaproteobacteria</taxon>
        <taxon>Enterobacterales</taxon>
        <taxon>Erwiniaceae</taxon>
        <taxon>Erwinia</taxon>
    </lineage>
</organism>
<dbReference type="PATRIC" id="fig|65700.7.peg.553"/>
<dbReference type="EMBL" id="JXNU01000003">
    <property type="protein sequence ID" value="KKF34548.1"/>
    <property type="molecule type" value="Genomic_DNA"/>
</dbReference>
<proteinExistence type="predicted"/>
<gene>
    <name evidence="1" type="ORF">AV903_06155</name>
    <name evidence="2" type="ORF">SY86_02260</name>
</gene>